<evidence type="ECO:0008006" key="3">
    <source>
        <dbReference type="Google" id="ProtNLM"/>
    </source>
</evidence>
<name>A0A7H9B0Y4_ZYGMR</name>
<evidence type="ECO:0000313" key="2">
    <source>
        <dbReference type="Proteomes" id="UP000509704"/>
    </source>
</evidence>
<dbReference type="GeneID" id="59235989"/>
<dbReference type="EMBL" id="CP058606">
    <property type="protein sequence ID" value="QLG72291.1"/>
    <property type="molecule type" value="Genomic_DNA"/>
</dbReference>
<keyword evidence="2" id="KW-1185">Reference proteome</keyword>
<accession>A0A7H9B0Y4</accession>
<dbReference type="KEGG" id="zmk:HG535_0C06460"/>
<dbReference type="RefSeq" id="XP_037144019.1">
    <property type="nucleotide sequence ID" value="XM_037288124.1"/>
</dbReference>
<evidence type="ECO:0000313" key="1">
    <source>
        <dbReference type="EMBL" id="QLG72291.1"/>
    </source>
</evidence>
<sequence>MKAHMNTVAGNEALVLNSAQEYPGINFYGLNPGLVKTNIRNNLLGENSWKSWILEYFVGLFTKTADQYALRIVPLLIAPELEERSGTLYNDKGNAILPSEGMTEDYAARYVKASEDLLRSKDIIE</sequence>
<protein>
    <recommendedName>
        <fullName evidence="3">Ketoreductase (KR) domain-containing protein</fullName>
    </recommendedName>
</protein>
<organism evidence="1 2">
    <name type="scientific">Zygotorulaspora mrakii</name>
    <name type="common">Zygosaccharomyces mrakii</name>
    <dbReference type="NCBI Taxonomy" id="42260"/>
    <lineage>
        <taxon>Eukaryota</taxon>
        <taxon>Fungi</taxon>
        <taxon>Dikarya</taxon>
        <taxon>Ascomycota</taxon>
        <taxon>Saccharomycotina</taxon>
        <taxon>Saccharomycetes</taxon>
        <taxon>Saccharomycetales</taxon>
        <taxon>Saccharomycetaceae</taxon>
        <taxon>Zygotorulaspora</taxon>
    </lineage>
</organism>
<dbReference type="OrthoDB" id="2898509at2759"/>
<dbReference type="AlphaFoldDB" id="A0A7H9B0Y4"/>
<proteinExistence type="predicted"/>
<gene>
    <name evidence="1" type="ORF">HG535_0C06460</name>
</gene>
<dbReference type="Gene3D" id="3.40.50.720">
    <property type="entry name" value="NAD(P)-binding Rossmann-like Domain"/>
    <property type="match status" value="1"/>
</dbReference>
<dbReference type="Proteomes" id="UP000509704">
    <property type="component" value="Chromosome 3"/>
</dbReference>
<reference evidence="1 2" key="1">
    <citation type="submission" date="2020-07" db="EMBL/GenBank/DDBJ databases">
        <title>The yeast mating-type switching endonuclease HO is a domesticated member of an unorthodox homing genetic element family.</title>
        <authorList>
            <person name="Coughlan A.Y."/>
            <person name="Lombardi L."/>
            <person name="Braun-Galleani S."/>
            <person name="Martos A.R."/>
            <person name="Galeote V."/>
            <person name="Bigey F."/>
            <person name="Dequin S."/>
            <person name="Byrne K.P."/>
            <person name="Wolfe K.H."/>
        </authorList>
    </citation>
    <scope>NUCLEOTIDE SEQUENCE [LARGE SCALE GENOMIC DNA]</scope>
    <source>
        <strain evidence="1 2">NRRL Y-6702</strain>
    </source>
</reference>